<dbReference type="InterPro" id="IPR040218">
    <property type="entry name" value="SLC7A6OS"/>
</dbReference>
<accession>A0ABM1INW2</accession>
<evidence type="ECO:0000313" key="3">
    <source>
        <dbReference type="RefSeq" id="XP_015181899.1"/>
    </source>
</evidence>
<sequence length="330" mass="38092">MASYFRVKRRHDEEPSNVLLIACKKSKTTENEEAESASNDEPVTAVVKFAGTITEHDEDSFKRMAQAVKRIELKENFKKHLVDVKNMLRTQIANNSIQNRYKIVSYYRSKNESNADESENNMTVIDIEDSTPCSCECSSVAVDENDSEAVNNYVYDLYYTEHGTINIDDDVLVYLQGIEEELVYDIEENDEPEYSSDSNSESRWNDYPDTDNEENEENEGEDGEDNYDNNDDDDDDDVDVDYLTKDVHRCHINDDNELDSDSSIDDIIYTIDLKDVELYGYDYARYKARTKTNFAMGNYRHNDELQFAFEDIDETISGDEANNSTSLHDT</sequence>
<protein>
    <submittedName>
        <fullName evidence="3">Probable RNA polymerase II nuclear localization protein SLC7A6OS</fullName>
    </submittedName>
</protein>
<organism evidence="2 3">
    <name type="scientific">Polistes dominula</name>
    <name type="common">European paper wasp</name>
    <name type="synonym">Vespa dominula</name>
    <dbReference type="NCBI Taxonomy" id="743375"/>
    <lineage>
        <taxon>Eukaryota</taxon>
        <taxon>Metazoa</taxon>
        <taxon>Ecdysozoa</taxon>
        <taxon>Arthropoda</taxon>
        <taxon>Hexapoda</taxon>
        <taxon>Insecta</taxon>
        <taxon>Pterygota</taxon>
        <taxon>Neoptera</taxon>
        <taxon>Endopterygota</taxon>
        <taxon>Hymenoptera</taxon>
        <taxon>Apocrita</taxon>
        <taxon>Aculeata</taxon>
        <taxon>Vespoidea</taxon>
        <taxon>Vespidae</taxon>
        <taxon>Polistinae</taxon>
        <taxon>Polistini</taxon>
        <taxon>Polistes</taxon>
    </lineage>
</organism>
<evidence type="ECO:0000313" key="2">
    <source>
        <dbReference type="Proteomes" id="UP000694924"/>
    </source>
</evidence>
<dbReference type="PANTHER" id="PTHR31196">
    <property type="entry name" value="RNA POLYMERASE II NUCLEAR LOCALIZATION PROTEIN SLC7A6OS-RELATED"/>
    <property type="match status" value="1"/>
</dbReference>
<dbReference type="GeneID" id="107069254"/>
<gene>
    <name evidence="3" type="primary">LOC107069254</name>
</gene>
<reference evidence="3" key="1">
    <citation type="submission" date="2025-08" db="UniProtKB">
        <authorList>
            <consortium name="RefSeq"/>
        </authorList>
    </citation>
    <scope>IDENTIFICATION</scope>
    <source>
        <tissue evidence="3">Whole body</tissue>
    </source>
</reference>
<name>A0ABM1INW2_POLDO</name>
<evidence type="ECO:0000256" key="1">
    <source>
        <dbReference type="SAM" id="MobiDB-lite"/>
    </source>
</evidence>
<dbReference type="RefSeq" id="XP_015181899.1">
    <property type="nucleotide sequence ID" value="XM_015326413.1"/>
</dbReference>
<dbReference type="PANTHER" id="PTHR31196:SF2">
    <property type="entry name" value="RNA POLYMERASE II NUCLEAR LOCALIZATION PROTEIN SLC7A6OS-RELATED"/>
    <property type="match status" value="1"/>
</dbReference>
<feature type="compositionally biased region" description="Acidic residues" evidence="1">
    <location>
        <begin position="208"/>
        <end position="239"/>
    </location>
</feature>
<feature type="compositionally biased region" description="Acidic residues" evidence="1">
    <location>
        <begin position="184"/>
        <end position="194"/>
    </location>
</feature>
<proteinExistence type="predicted"/>
<dbReference type="Proteomes" id="UP000694924">
    <property type="component" value="Unplaced"/>
</dbReference>
<feature type="region of interest" description="Disordered" evidence="1">
    <location>
        <begin position="184"/>
        <end position="239"/>
    </location>
</feature>
<keyword evidence="2" id="KW-1185">Reference proteome</keyword>